<dbReference type="Proteomes" id="UP000233618">
    <property type="component" value="Unassembled WGS sequence"/>
</dbReference>
<protein>
    <submittedName>
        <fullName evidence="2">Uncharacterized protein</fullName>
    </submittedName>
</protein>
<name>A0A2N3IB59_9BACT</name>
<proteinExistence type="predicted"/>
<keyword evidence="3" id="KW-1185">Reference proteome</keyword>
<dbReference type="AlphaFoldDB" id="A0A2N3IB59"/>
<accession>A0A2N3IB59</accession>
<feature type="signal peptide" evidence="1">
    <location>
        <begin position="1"/>
        <end position="26"/>
    </location>
</feature>
<dbReference type="EMBL" id="MVDE01000008">
    <property type="protein sequence ID" value="PKQ67520.1"/>
    <property type="molecule type" value="Genomic_DNA"/>
</dbReference>
<feature type="chain" id="PRO_5014742589" evidence="1">
    <location>
        <begin position="27"/>
        <end position="172"/>
    </location>
</feature>
<comment type="caution">
    <text evidence="2">The sequence shown here is derived from an EMBL/GenBank/DDBJ whole genome shotgun (WGS) entry which is preliminary data.</text>
</comment>
<keyword evidence="1" id="KW-0732">Signal</keyword>
<evidence type="ECO:0000313" key="3">
    <source>
        <dbReference type="Proteomes" id="UP000233618"/>
    </source>
</evidence>
<organism evidence="2 3">
    <name type="scientific">Labilibaculum manganireducens</name>
    <dbReference type="NCBI Taxonomy" id="1940525"/>
    <lineage>
        <taxon>Bacteria</taxon>
        <taxon>Pseudomonadati</taxon>
        <taxon>Bacteroidota</taxon>
        <taxon>Bacteroidia</taxon>
        <taxon>Marinilabiliales</taxon>
        <taxon>Marinifilaceae</taxon>
        <taxon>Labilibaculum</taxon>
    </lineage>
</organism>
<sequence>MVRDLFKPFTGFLFAFFLLFSTQVSAQLVNVISTSAEDELIKKYNFFSMVEVESDIAVGQECVKVKNISDLPLLFFKEAMFTPNRAIEVHFMDANSENMVLEHNKSEDDIFFVKCRFVVGEYSKSWFVLLDDHAVVLENCATHKYLGLTEKGDFYPVNEVRDASRFELIHHF</sequence>
<dbReference type="RefSeq" id="WP_101309154.1">
    <property type="nucleotide sequence ID" value="NZ_MVDE01000008.1"/>
</dbReference>
<gene>
    <name evidence="2" type="ORF">BZG01_07220</name>
</gene>
<evidence type="ECO:0000313" key="2">
    <source>
        <dbReference type="EMBL" id="PKQ67520.1"/>
    </source>
</evidence>
<evidence type="ECO:0000256" key="1">
    <source>
        <dbReference type="SAM" id="SignalP"/>
    </source>
</evidence>
<reference evidence="2 3" key="1">
    <citation type="journal article" date="2017" name="Front. Microbiol.">
        <title>Labilibaculum manganireducens gen. nov., sp. nov. and Labilibaculum filiforme sp. nov., Novel Bacteroidetes Isolated from Subsurface Sediments of the Baltic Sea.</title>
        <authorList>
            <person name="Vandieken V."/>
            <person name="Marshall I.P."/>
            <person name="Niemann H."/>
            <person name="Engelen B."/>
            <person name="Cypionka H."/>
        </authorList>
    </citation>
    <scope>NUCLEOTIDE SEQUENCE [LARGE SCALE GENOMIC DNA]</scope>
    <source>
        <strain evidence="2 3">59.10-2M</strain>
    </source>
</reference>